<dbReference type="EMBL" id="UINC01001347">
    <property type="protein sequence ID" value="SUZ78275.1"/>
    <property type="molecule type" value="Genomic_DNA"/>
</dbReference>
<proteinExistence type="predicted"/>
<organism evidence="1">
    <name type="scientific">marine metagenome</name>
    <dbReference type="NCBI Taxonomy" id="408172"/>
    <lineage>
        <taxon>unclassified sequences</taxon>
        <taxon>metagenomes</taxon>
        <taxon>ecological metagenomes</taxon>
    </lineage>
</organism>
<sequence length="50" mass="5337">VIWSVIGLYRPLVGKEEAPQISAYGAISCLKSVVPKVGIELIRGRIGENG</sequence>
<reference evidence="1" key="1">
    <citation type="submission" date="2018-05" db="EMBL/GenBank/DDBJ databases">
        <authorList>
            <person name="Lanie J.A."/>
            <person name="Ng W.-L."/>
            <person name="Kazmierczak K.M."/>
            <person name="Andrzejewski T.M."/>
            <person name="Davidsen T.M."/>
            <person name="Wayne K.J."/>
            <person name="Tettelin H."/>
            <person name="Glass J.I."/>
            <person name="Rusch D."/>
            <person name="Podicherti R."/>
            <person name="Tsui H.-C.T."/>
            <person name="Winkler M.E."/>
        </authorList>
    </citation>
    <scope>NUCLEOTIDE SEQUENCE</scope>
</reference>
<name>A0A381QG16_9ZZZZ</name>
<gene>
    <name evidence="1" type="ORF">METZ01_LOCUS31129</name>
</gene>
<feature type="non-terminal residue" evidence="1">
    <location>
        <position position="1"/>
    </location>
</feature>
<protein>
    <submittedName>
        <fullName evidence="1">Uncharacterized protein</fullName>
    </submittedName>
</protein>
<accession>A0A381QG16</accession>
<dbReference type="AlphaFoldDB" id="A0A381QG16"/>
<evidence type="ECO:0000313" key="1">
    <source>
        <dbReference type="EMBL" id="SUZ78275.1"/>
    </source>
</evidence>